<sequence length="366" mass="41103">MGASLIGHDCERYIWLTWRWVLKPEFKGRILRLFDTGKREEARLIEELRGIGASVWDTDENGDQWRVTACNGHFGGSLDGVAQGLPEAPKSTCVLEFKTHSDKSFVDLVKNKVQGSKPQHYDQMQVYMGLMDIDRALYMGVNKNTDDVYCEWVHFDKDRFKALLARAQNLIDLPNPPGKISEDPAFYICKMCSMWKHCHGGVAAEMNCRTCCRATPVENAAWQCGIYNRELALHEQRSGCLDHLLIPSLVPYGEPVDGEESWVAYKHRTTGAMFVNGPEGVKDYGPVFSSRELHMCPGELLTQVAELKEQIPGSKMVSGGVDTTWLDDIATHPDEIQVKPDTAPKRELRKKTAAAVEAIKKMGEKA</sequence>
<protein>
    <recommendedName>
        <fullName evidence="2">PD-(D/E)XK nuclease superfamily</fullName>
    </recommendedName>
</protein>
<evidence type="ECO:0000313" key="1">
    <source>
        <dbReference type="EMBL" id="CAB4136552.1"/>
    </source>
</evidence>
<organism evidence="1">
    <name type="scientific">uncultured Caudovirales phage</name>
    <dbReference type="NCBI Taxonomy" id="2100421"/>
    <lineage>
        <taxon>Viruses</taxon>
        <taxon>Duplodnaviria</taxon>
        <taxon>Heunggongvirae</taxon>
        <taxon>Uroviricota</taxon>
        <taxon>Caudoviricetes</taxon>
        <taxon>Peduoviridae</taxon>
        <taxon>Maltschvirus</taxon>
        <taxon>Maltschvirus maltsch</taxon>
    </lineage>
</organism>
<reference evidence="1" key="1">
    <citation type="submission" date="2020-04" db="EMBL/GenBank/DDBJ databases">
        <authorList>
            <person name="Chiriac C."/>
            <person name="Salcher M."/>
            <person name="Ghai R."/>
            <person name="Kavagutti S V."/>
        </authorList>
    </citation>
    <scope>NUCLEOTIDE SEQUENCE</scope>
</reference>
<dbReference type="SUPFAM" id="SSF52980">
    <property type="entry name" value="Restriction endonuclease-like"/>
    <property type="match status" value="1"/>
</dbReference>
<evidence type="ECO:0008006" key="2">
    <source>
        <dbReference type="Google" id="ProtNLM"/>
    </source>
</evidence>
<proteinExistence type="predicted"/>
<name>A0A6J5LS24_9CAUD</name>
<gene>
    <name evidence="1" type="ORF">UFOVP312_15</name>
</gene>
<dbReference type="InterPro" id="IPR011604">
    <property type="entry name" value="PDDEXK-like_dom_sf"/>
</dbReference>
<accession>A0A6J5LS24</accession>
<dbReference type="Gene3D" id="3.90.320.10">
    <property type="match status" value="1"/>
</dbReference>
<dbReference type="InterPro" id="IPR011335">
    <property type="entry name" value="Restrct_endonuc-II-like"/>
</dbReference>
<dbReference type="EMBL" id="LR796318">
    <property type="protein sequence ID" value="CAB4136552.1"/>
    <property type="molecule type" value="Genomic_DNA"/>
</dbReference>